<feature type="compositionally biased region" description="Low complexity" evidence="1">
    <location>
        <begin position="50"/>
        <end position="78"/>
    </location>
</feature>
<reference evidence="2" key="1">
    <citation type="journal article" date="2021" name="bioRxiv">
        <title>Whole Genome Assembly and Annotation of Northern Wild Rice, Zizania palustris L., Supports a Whole Genome Duplication in the Zizania Genus.</title>
        <authorList>
            <person name="Haas M."/>
            <person name="Kono T."/>
            <person name="Macchietto M."/>
            <person name="Millas R."/>
            <person name="McGilp L."/>
            <person name="Shao M."/>
            <person name="Duquette J."/>
            <person name="Hirsch C.N."/>
            <person name="Kimball J."/>
        </authorList>
    </citation>
    <scope>NUCLEOTIDE SEQUENCE</scope>
    <source>
        <tissue evidence="2">Fresh leaf tissue</tissue>
    </source>
</reference>
<evidence type="ECO:0000256" key="1">
    <source>
        <dbReference type="SAM" id="MobiDB-lite"/>
    </source>
</evidence>
<gene>
    <name evidence="2" type="ORF">GUJ93_ZPchr0005g16364</name>
</gene>
<name>A0A8J5SSP5_ZIZPA</name>
<dbReference type="EMBL" id="JAAALK010000284">
    <property type="protein sequence ID" value="KAG8068333.1"/>
    <property type="molecule type" value="Genomic_DNA"/>
</dbReference>
<protein>
    <submittedName>
        <fullName evidence="2">Uncharacterized protein</fullName>
    </submittedName>
</protein>
<organism evidence="2 3">
    <name type="scientific">Zizania palustris</name>
    <name type="common">Northern wild rice</name>
    <dbReference type="NCBI Taxonomy" id="103762"/>
    <lineage>
        <taxon>Eukaryota</taxon>
        <taxon>Viridiplantae</taxon>
        <taxon>Streptophyta</taxon>
        <taxon>Embryophyta</taxon>
        <taxon>Tracheophyta</taxon>
        <taxon>Spermatophyta</taxon>
        <taxon>Magnoliopsida</taxon>
        <taxon>Liliopsida</taxon>
        <taxon>Poales</taxon>
        <taxon>Poaceae</taxon>
        <taxon>BOP clade</taxon>
        <taxon>Oryzoideae</taxon>
        <taxon>Oryzeae</taxon>
        <taxon>Zizaniinae</taxon>
        <taxon>Zizania</taxon>
    </lineage>
</organism>
<dbReference type="Proteomes" id="UP000729402">
    <property type="component" value="Unassembled WGS sequence"/>
</dbReference>
<comment type="caution">
    <text evidence="2">The sequence shown here is derived from an EMBL/GenBank/DDBJ whole genome shotgun (WGS) entry which is preliminary data.</text>
</comment>
<evidence type="ECO:0000313" key="2">
    <source>
        <dbReference type="EMBL" id="KAG8068333.1"/>
    </source>
</evidence>
<reference evidence="2" key="2">
    <citation type="submission" date="2021-02" db="EMBL/GenBank/DDBJ databases">
        <authorList>
            <person name="Kimball J.A."/>
            <person name="Haas M.W."/>
            <person name="Macchietto M."/>
            <person name="Kono T."/>
            <person name="Duquette J."/>
            <person name="Shao M."/>
        </authorList>
    </citation>
    <scope>NUCLEOTIDE SEQUENCE</scope>
    <source>
        <tissue evidence="2">Fresh leaf tissue</tissue>
    </source>
</reference>
<feature type="region of interest" description="Disordered" evidence="1">
    <location>
        <begin position="36"/>
        <end position="78"/>
    </location>
</feature>
<evidence type="ECO:0000313" key="3">
    <source>
        <dbReference type="Proteomes" id="UP000729402"/>
    </source>
</evidence>
<sequence>MASAASGVWYSPPTSGFLPQINCAPPLAQRLLHPHYCTSESSSPPPSYTPPLSSSSMSPSSSPLPSSCTPLPHSHSPP</sequence>
<proteinExistence type="predicted"/>
<keyword evidence="3" id="KW-1185">Reference proteome</keyword>
<dbReference type="AlphaFoldDB" id="A0A8J5SSP5"/>
<accession>A0A8J5SSP5</accession>